<dbReference type="AlphaFoldDB" id="A0A915ERV2"/>
<sequence>MFKLTVIALFSSQLSKMSTDHKQVMEVSLSKNSKEAVICGELKLHGLNQLFTLKLSQESIDSPLQAQLVDQQVSTESQTPAQNHTTISNQITISQKPSIVLPVFNHLSLLCCCFQRGCSLHFLVGLTLFCSLHISLHIQYWEIGILAAYQTLHKREQNGIKSDVFHQKLDNLKEKMMKTTFLTHSLEVVNDSIYAARFVDLVKQEGKDER</sequence>
<dbReference type="Proteomes" id="UP000887574">
    <property type="component" value="Unplaced"/>
</dbReference>
<accession>A0A915ERV2</accession>
<organism evidence="1 2">
    <name type="scientific">Ditylenchus dipsaci</name>
    <dbReference type="NCBI Taxonomy" id="166011"/>
    <lineage>
        <taxon>Eukaryota</taxon>
        <taxon>Metazoa</taxon>
        <taxon>Ecdysozoa</taxon>
        <taxon>Nematoda</taxon>
        <taxon>Chromadorea</taxon>
        <taxon>Rhabditida</taxon>
        <taxon>Tylenchina</taxon>
        <taxon>Tylenchomorpha</taxon>
        <taxon>Sphaerularioidea</taxon>
        <taxon>Anguinidae</taxon>
        <taxon>Anguininae</taxon>
        <taxon>Ditylenchus</taxon>
    </lineage>
</organism>
<dbReference type="WBParaSite" id="jg8288">
    <property type="protein sequence ID" value="jg8288"/>
    <property type="gene ID" value="jg8288"/>
</dbReference>
<protein>
    <submittedName>
        <fullName evidence="2">Uncharacterized protein</fullName>
    </submittedName>
</protein>
<keyword evidence="1" id="KW-1185">Reference proteome</keyword>
<evidence type="ECO:0000313" key="1">
    <source>
        <dbReference type="Proteomes" id="UP000887574"/>
    </source>
</evidence>
<proteinExistence type="predicted"/>
<name>A0A915ERV2_9BILA</name>
<reference evidence="2" key="1">
    <citation type="submission" date="2022-11" db="UniProtKB">
        <authorList>
            <consortium name="WormBaseParasite"/>
        </authorList>
    </citation>
    <scope>IDENTIFICATION</scope>
</reference>
<evidence type="ECO:0000313" key="2">
    <source>
        <dbReference type="WBParaSite" id="jg8288"/>
    </source>
</evidence>